<dbReference type="GO" id="GO:0061631">
    <property type="term" value="F:ubiquitin conjugating enzyme activity"/>
    <property type="evidence" value="ECO:0007669"/>
    <property type="project" value="UniProtKB-EC"/>
</dbReference>
<reference evidence="7" key="1">
    <citation type="submission" date="2022-11" db="UniProtKB">
        <authorList>
            <consortium name="WormBaseParasite"/>
        </authorList>
    </citation>
    <scope>IDENTIFICATION</scope>
</reference>
<dbReference type="WBParaSite" id="PgE030_g001_t01">
    <property type="protein sequence ID" value="PgE030_g001_t01"/>
    <property type="gene ID" value="PgE030_g001"/>
</dbReference>
<evidence type="ECO:0000313" key="6">
    <source>
        <dbReference type="Proteomes" id="UP000887569"/>
    </source>
</evidence>
<dbReference type="Pfam" id="PF00179">
    <property type="entry name" value="UQ_con"/>
    <property type="match status" value="1"/>
</dbReference>
<keyword evidence="3" id="KW-0808">Transferase</keyword>
<dbReference type="FunFam" id="3.10.110.10:FF:000011">
    <property type="entry name" value="Ubiquitin-conjugating enzyme E2 L3"/>
    <property type="match status" value="1"/>
</dbReference>
<evidence type="ECO:0000256" key="4">
    <source>
        <dbReference type="ARBA" id="ARBA00022786"/>
    </source>
</evidence>
<keyword evidence="4" id="KW-0833">Ubl conjugation pathway</keyword>
<accession>A0A914ZYI2</accession>
<organism evidence="6 7">
    <name type="scientific">Parascaris univalens</name>
    <name type="common">Nematode worm</name>
    <dbReference type="NCBI Taxonomy" id="6257"/>
    <lineage>
        <taxon>Eukaryota</taxon>
        <taxon>Metazoa</taxon>
        <taxon>Ecdysozoa</taxon>
        <taxon>Nematoda</taxon>
        <taxon>Chromadorea</taxon>
        <taxon>Rhabditida</taxon>
        <taxon>Spirurina</taxon>
        <taxon>Ascaridomorpha</taxon>
        <taxon>Ascaridoidea</taxon>
        <taxon>Ascarididae</taxon>
        <taxon>Parascaris</taxon>
    </lineage>
</organism>
<dbReference type="Gene3D" id="3.10.110.10">
    <property type="entry name" value="Ubiquitin Conjugating Enzyme"/>
    <property type="match status" value="1"/>
</dbReference>
<dbReference type="PROSITE" id="PS50127">
    <property type="entry name" value="UBC_2"/>
    <property type="match status" value="1"/>
</dbReference>
<name>A0A914ZYI2_PARUN</name>
<feature type="domain" description="UBC core" evidence="5">
    <location>
        <begin position="40"/>
        <end position="187"/>
    </location>
</feature>
<protein>
    <recommendedName>
        <fullName evidence="2">E2 ubiquitin-conjugating enzyme</fullName>
        <ecNumber evidence="2">2.3.2.23</ecNumber>
    </recommendedName>
</protein>
<dbReference type="Proteomes" id="UP000887569">
    <property type="component" value="Unplaced"/>
</dbReference>
<sequence length="190" mass="21968">MFASNRRIEWPLLHPQPGKTLDDLQLSTLFANSSLFVTESAMSKISQEYERLQRCKPSYIGNIDIDGGNSNIWNVLLLPPRPPYNEGAFRLRITFPSDYPFKPPHFRLMTAIYHPNIDERGMMCLPLLQYDNWKPAMTVENAIQSLIFLLDDPEPERPIRLDIAEQLLKDSKAFAEAAQRETKEHAEKRP</sequence>
<dbReference type="SMART" id="SM00212">
    <property type="entry name" value="UBCc"/>
    <property type="match status" value="1"/>
</dbReference>
<dbReference type="SUPFAM" id="SSF54495">
    <property type="entry name" value="UBC-like"/>
    <property type="match status" value="1"/>
</dbReference>
<dbReference type="PANTHER" id="PTHR24068">
    <property type="entry name" value="UBIQUITIN-CONJUGATING ENZYME E2"/>
    <property type="match status" value="1"/>
</dbReference>
<evidence type="ECO:0000256" key="1">
    <source>
        <dbReference type="ARBA" id="ARBA00000485"/>
    </source>
</evidence>
<dbReference type="EC" id="2.3.2.23" evidence="2"/>
<evidence type="ECO:0000256" key="2">
    <source>
        <dbReference type="ARBA" id="ARBA00012486"/>
    </source>
</evidence>
<dbReference type="AlphaFoldDB" id="A0A914ZYI2"/>
<evidence type="ECO:0000313" key="7">
    <source>
        <dbReference type="WBParaSite" id="PgE030_g001_t01"/>
    </source>
</evidence>
<evidence type="ECO:0000256" key="3">
    <source>
        <dbReference type="ARBA" id="ARBA00022679"/>
    </source>
</evidence>
<dbReference type="InterPro" id="IPR000608">
    <property type="entry name" value="UBC"/>
</dbReference>
<evidence type="ECO:0000259" key="5">
    <source>
        <dbReference type="PROSITE" id="PS50127"/>
    </source>
</evidence>
<dbReference type="InterPro" id="IPR016135">
    <property type="entry name" value="UBQ-conjugating_enzyme/RWD"/>
</dbReference>
<keyword evidence="6" id="KW-1185">Reference proteome</keyword>
<proteinExistence type="predicted"/>
<comment type="catalytic activity">
    <reaction evidence="1">
        <text>S-ubiquitinyl-[E1 ubiquitin-activating enzyme]-L-cysteine + [E2 ubiquitin-conjugating enzyme]-L-cysteine = [E1 ubiquitin-activating enzyme]-L-cysteine + S-ubiquitinyl-[E2 ubiquitin-conjugating enzyme]-L-cysteine.</text>
        <dbReference type="EC" id="2.3.2.23"/>
    </reaction>
</comment>